<feature type="signal peptide" evidence="1">
    <location>
        <begin position="1"/>
        <end position="23"/>
    </location>
</feature>
<keyword evidence="3" id="KW-1185">Reference proteome</keyword>
<accession>A0ABU8S8B4</accession>
<dbReference type="EMBL" id="JBBHJY010000004">
    <property type="protein sequence ID" value="MEJ6010201.1"/>
    <property type="molecule type" value="Genomic_DNA"/>
</dbReference>
<organism evidence="2 3">
    <name type="scientific">Novosphingobium aquae</name>
    <dbReference type="NCBI Taxonomy" id="3133435"/>
    <lineage>
        <taxon>Bacteria</taxon>
        <taxon>Pseudomonadati</taxon>
        <taxon>Pseudomonadota</taxon>
        <taxon>Alphaproteobacteria</taxon>
        <taxon>Sphingomonadales</taxon>
        <taxon>Sphingomonadaceae</taxon>
        <taxon>Novosphingobium</taxon>
    </lineage>
</organism>
<protein>
    <submittedName>
        <fullName evidence="2">Uncharacterized protein</fullName>
    </submittedName>
</protein>
<dbReference type="Proteomes" id="UP001379235">
    <property type="component" value="Unassembled WGS sequence"/>
</dbReference>
<comment type="caution">
    <text evidence="2">The sequence shown here is derived from an EMBL/GenBank/DDBJ whole genome shotgun (WGS) entry which is preliminary data.</text>
</comment>
<evidence type="ECO:0000313" key="3">
    <source>
        <dbReference type="Proteomes" id="UP001379235"/>
    </source>
</evidence>
<dbReference type="RefSeq" id="WP_339966705.1">
    <property type="nucleotide sequence ID" value="NZ_JBBHJY010000004.1"/>
</dbReference>
<proteinExistence type="predicted"/>
<reference evidence="2 3" key="1">
    <citation type="submission" date="2024-03" db="EMBL/GenBank/DDBJ databases">
        <authorList>
            <person name="Jo J.-H."/>
        </authorList>
    </citation>
    <scope>NUCLEOTIDE SEQUENCE [LARGE SCALE GENOMIC DNA]</scope>
    <source>
        <strain evidence="2 3">AS3R-12</strain>
    </source>
</reference>
<gene>
    <name evidence="2" type="ORF">WG900_09755</name>
</gene>
<name>A0ABU8S8B4_9SPHN</name>
<feature type="chain" id="PRO_5046120215" evidence="1">
    <location>
        <begin position="24"/>
        <end position="178"/>
    </location>
</feature>
<keyword evidence="1" id="KW-0732">Signal</keyword>
<evidence type="ECO:0000256" key="1">
    <source>
        <dbReference type="SAM" id="SignalP"/>
    </source>
</evidence>
<evidence type="ECO:0000313" key="2">
    <source>
        <dbReference type="EMBL" id="MEJ6010201.1"/>
    </source>
</evidence>
<sequence>MAKTARIALYSLVFASLCAPAGAKDKDKDLSTAPPPVYQGVLDCRTMADPAARLACFDKSVAAMADATIKKDLVVIDRATIRETKRGLFGISLPKIKIFGGNDDVEVNQIESTLTSAYSSRDGMAVFVLADGSRWKQTEGRDTFPKAGQKIVVKRGTLGGFMANVNGQPGVRVIRLAD</sequence>